<accession>D6YTZ3</accession>
<reference evidence="1 2" key="1">
    <citation type="journal article" date="2010" name="PLoS ONE">
        <title>The Waddlia genome: a window into chlamydial biology.</title>
        <authorList>
            <person name="Bertelli C."/>
            <person name="Collyn F."/>
            <person name="Croxatto A."/>
            <person name="Ruckert C."/>
            <person name="Polkinghorne A."/>
            <person name="Kebbi-Beghdadi C."/>
            <person name="Goesmann A."/>
            <person name="Vaughan L."/>
            <person name="Greub G."/>
        </authorList>
    </citation>
    <scope>NUCLEOTIDE SEQUENCE [LARGE SCALE GENOMIC DNA]</scope>
    <source>
        <strain evidence="2">ATCC VR-1470 / WSU 86-1044</strain>
    </source>
</reference>
<dbReference type="AlphaFoldDB" id="D6YTZ3"/>
<keyword evidence="2" id="KW-1185">Reference proteome</keyword>
<protein>
    <submittedName>
        <fullName evidence="1">Uncharacterized protein</fullName>
    </submittedName>
</protein>
<proteinExistence type="predicted"/>
<dbReference type="HOGENOM" id="CLU_2811363_0_0_0"/>
<dbReference type="Proteomes" id="UP000001505">
    <property type="component" value="Chromosome"/>
</dbReference>
<dbReference type="eggNOG" id="ENOG50338ZH">
    <property type="taxonomic scope" value="Bacteria"/>
</dbReference>
<sequence length="67" mass="7952">MLKMWPKSYKDYPKDQPLKKERVTAGKGIVGCEMHEINGWGSTHHHPRPRKKGFFHHLLEKLFQGRK</sequence>
<gene>
    <name evidence="1" type="ordered locus">wcw_0229</name>
</gene>
<organism evidence="1 2">
    <name type="scientific">Waddlia chondrophila (strain ATCC VR-1470 / WSU 86-1044)</name>
    <dbReference type="NCBI Taxonomy" id="716544"/>
    <lineage>
        <taxon>Bacteria</taxon>
        <taxon>Pseudomonadati</taxon>
        <taxon>Chlamydiota</taxon>
        <taxon>Chlamydiia</taxon>
        <taxon>Parachlamydiales</taxon>
        <taxon>Waddliaceae</taxon>
        <taxon>Waddlia</taxon>
    </lineage>
</organism>
<evidence type="ECO:0000313" key="2">
    <source>
        <dbReference type="Proteomes" id="UP000001505"/>
    </source>
</evidence>
<evidence type="ECO:0000313" key="1">
    <source>
        <dbReference type="EMBL" id="ADI37604.1"/>
    </source>
</evidence>
<name>D6YTZ3_WADCW</name>
<dbReference type="EMBL" id="CP001928">
    <property type="protein sequence ID" value="ADI37604.1"/>
    <property type="molecule type" value="Genomic_DNA"/>
</dbReference>
<dbReference type="STRING" id="716544.wcw_0229"/>
<dbReference type="KEGG" id="wch:wcw_0229"/>